<keyword evidence="3" id="KW-0732">Signal</keyword>
<dbReference type="InterPro" id="IPR008979">
    <property type="entry name" value="Galactose-bd-like_sf"/>
</dbReference>
<dbReference type="Pfam" id="PF02129">
    <property type="entry name" value="Peptidase_S15"/>
    <property type="match status" value="1"/>
</dbReference>
<gene>
    <name evidence="5" type="ORF">EDC03_2000</name>
</gene>
<comment type="caution">
    <text evidence="5">The sequence shown here is derived from an EMBL/GenBank/DDBJ whole genome shotgun (WGS) entry which is preliminary data.</text>
</comment>
<evidence type="ECO:0000313" key="5">
    <source>
        <dbReference type="EMBL" id="ROP43394.1"/>
    </source>
</evidence>
<dbReference type="SUPFAM" id="SSF53474">
    <property type="entry name" value="alpha/beta-Hydrolases"/>
    <property type="match status" value="1"/>
</dbReference>
<proteinExistence type="predicted"/>
<dbReference type="Proteomes" id="UP000276232">
    <property type="component" value="Unassembled WGS sequence"/>
</dbReference>
<sequence>MPRPTPERPRTDRPTTAGRRSRAALVARTAVTGAALLVPLLAVPATAAPAPAAPATVAPTGPVVADGLTQPVFDYADAVRETVRVEAPDADGDGEPDLVVADIIRPAGLDADVPVIMDASPYYLCCGRGLESQRKQYDAEGRPLNFPLFYDNYFVPRGYAFVAVDMAGTGRSTGCTDVGGPSDVDSVAAVVEWLAGEGTAYDLDGEVVEATWSAGRTGMIGKSYDGTLANGVAAAGTTGLETIVPIEAISSWYDYTRAGDLPFSTGYLPYLGNYVSQNRTEAVDCAAALTQLGVDADDASGTYNDVWAERDYREGGERAGGPYDASQMTASVFVVHGLQDDNVKMRHFSELWDELGEHDVERKLWLIRSGHTDPFDSDREEWVRELHRWFDAELMDVDNGIHDEPSVRVETRPGEIRTSDAWPVPTRTVRLQPQADGTLAPARRTQGDVVVTSNARQREAAAVAEGDNPNRLLWTSGELREDVRLSGSPRVDLEVTHAAATGQGQVGVMLVDYGTADRVLTTGGGVRALETRSCWGEGVEADTGCFLDAEVVRGETPLQVLARGALRLPGAGTHRVSVELQAQDVVVPAGHRVGLVVVGAYPGWVTTVDGGSAAYTVDLARTALHLPVQGRAAFLGGAARPVPAAEDLVAGTLPRLGERVVPR</sequence>
<dbReference type="SMART" id="SM00939">
    <property type="entry name" value="PepX_C"/>
    <property type="match status" value="1"/>
</dbReference>
<dbReference type="Pfam" id="PF08530">
    <property type="entry name" value="PepX_C"/>
    <property type="match status" value="1"/>
</dbReference>
<dbReference type="InParanoid" id="A0A3N1HLK7"/>
<evidence type="ECO:0000259" key="4">
    <source>
        <dbReference type="SMART" id="SM00939"/>
    </source>
</evidence>
<feature type="region of interest" description="Disordered" evidence="2">
    <location>
        <begin position="1"/>
        <end position="22"/>
    </location>
</feature>
<accession>A0A3N1HLK7</accession>
<dbReference type="InterPro" id="IPR006311">
    <property type="entry name" value="TAT_signal"/>
</dbReference>
<dbReference type="GO" id="GO:0008239">
    <property type="term" value="F:dipeptidyl-peptidase activity"/>
    <property type="evidence" value="ECO:0007669"/>
    <property type="project" value="InterPro"/>
</dbReference>
<keyword evidence="6" id="KW-1185">Reference proteome</keyword>
<dbReference type="Gene3D" id="2.60.120.260">
    <property type="entry name" value="Galactose-binding domain-like"/>
    <property type="match status" value="1"/>
</dbReference>
<organism evidence="5 6">
    <name type="scientific">Pseudokineococcus lusitanus</name>
    <dbReference type="NCBI Taxonomy" id="763993"/>
    <lineage>
        <taxon>Bacteria</taxon>
        <taxon>Bacillati</taxon>
        <taxon>Actinomycetota</taxon>
        <taxon>Actinomycetes</taxon>
        <taxon>Kineosporiales</taxon>
        <taxon>Kineosporiaceae</taxon>
        <taxon>Pseudokineococcus</taxon>
    </lineage>
</organism>
<dbReference type="EMBL" id="RJKN01000004">
    <property type="protein sequence ID" value="ROP43394.1"/>
    <property type="molecule type" value="Genomic_DNA"/>
</dbReference>
<dbReference type="Gene3D" id="3.40.50.1820">
    <property type="entry name" value="alpha/beta hydrolase"/>
    <property type="match status" value="2"/>
</dbReference>
<feature type="signal peptide" evidence="3">
    <location>
        <begin position="1"/>
        <end position="47"/>
    </location>
</feature>
<dbReference type="RefSeq" id="WP_158674260.1">
    <property type="nucleotide sequence ID" value="NZ_RJKN01000004.1"/>
</dbReference>
<dbReference type="SUPFAM" id="SSF49785">
    <property type="entry name" value="Galactose-binding domain-like"/>
    <property type="match status" value="1"/>
</dbReference>
<evidence type="ECO:0000256" key="1">
    <source>
        <dbReference type="ARBA" id="ARBA00022801"/>
    </source>
</evidence>
<dbReference type="NCBIfam" id="TIGR00976">
    <property type="entry name" value="CocE_NonD"/>
    <property type="match status" value="1"/>
</dbReference>
<evidence type="ECO:0000256" key="3">
    <source>
        <dbReference type="SAM" id="SignalP"/>
    </source>
</evidence>
<dbReference type="OrthoDB" id="5240615at2"/>
<feature type="compositionally biased region" description="Basic and acidic residues" evidence="2">
    <location>
        <begin position="1"/>
        <end position="13"/>
    </location>
</feature>
<dbReference type="AlphaFoldDB" id="A0A3N1HLK7"/>
<dbReference type="InterPro" id="IPR000383">
    <property type="entry name" value="Xaa-Pro-like_dom"/>
</dbReference>
<reference evidence="5 6" key="1">
    <citation type="journal article" date="2015" name="Stand. Genomic Sci.">
        <title>Genomic Encyclopedia of Bacterial and Archaeal Type Strains, Phase III: the genomes of soil and plant-associated and newly described type strains.</title>
        <authorList>
            <person name="Whitman W.B."/>
            <person name="Woyke T."/>
            <person name="Klenk H.P."/>
            <person name="Zhou Y."/>
            <person name="Lilburn T.G."/>
            <person name="Beck B.J."/>
            <person name="De Vos P."/>
            <person name="Vandamme P."/>
            <person name="Eisen J.A."/>
            <person name="Garrity G."/>
            <person name="Hugenholtz P."/>
            <person name="Kyrpides N.C."/>
        </authorList>
    </citation>
    <scope>NUCLEOTIDE SEQUENCE [LARGE SCALE GENOMIC DNA]</scope>
    <source>
        <strain evidence="5 6">CECT 7306</strain>
    </source>
</reference>
<feature type="chain" id="PRO_5018292561" evidence="3">
    <location>
        <begin position="48"/>
        <end position="663"/>
    </location>
</feature>
<feature type="domain" description="Xaa-Pro dipeptidyl-peptidase C-terminal" evidence="4">
    <location>
        <begin position="387"/>
        <end position="625"/>
    </location>
</feature>
<dbReference type="InterPro" id="IPR013736">
    <property type="entry name" value="Xaa-Pro_dipept_C"/>
</dbReference>
<dbReference type="InterPro" id="IPR029058">
    <property type="entry name" value="AB_hydrolase_fold"/>
</dbReference>
<name>A0A3N1HLK7_9ACTN</name>
<keyword evidence="1" id="KW-0378">Hydrolase</keyword>
<evidence type="ECO:0000313" key="6">
    <source>
        <dbReference type="Proteomes" id="UP000276232"/>
    </source>
</evidence>
<evidence type="ECO:0000256" key="2">
    <source>
        <dbReference type="SAM" id="MobiDB-lite"/>
    </source>
</evidence>
<dbReference type="PROSITE" id="PS51318">
    <property type="entry name" value="TAT"/>
    <property type="match status" value="1"/>
</dbReference>
<dbReference type="InterPro" id="IPR005674">
    <property type="entry name" value="CocE/Ser_esterase"/>
</dbReference>
<protein>
    <submittedName>
        <fullName evidence="5">X-Pro dipeptidyl-peptidase</fullName>
    </submittedName>
</protein>